<evidence type="ECO:0000313" key="5">
    <source>
        <dbReference type="Proteomes" id="UP000176322"/>
    </source>
</evidence>
<feature type="active site" description="Proton donor" evidence="1">
    <location>
        <position position="132"/>
    </location>
</feature>
<dbReference type="STRING" id="1798475.A2837_00240"/>
<dbReference type="NCBIfam" id="TIGR01221">
    <property type="entry name" value="rmlC"/>
    <property type="match status" value="1"/>
</dbReference>
<dbReference type="InterPro" id="IPR014710">
    <property type="entry name" value="RmlC-like_jellyroll"/>
</dbReference>
<feature type="active site" description="Proton acceptor" evidence="1">
    <location>
        <position position="62"/>
    </location>
</feature>
<dbReference type="SUPFAM" id="SSF51182">
    <property type="entry name" value="RmlC-like cupins"/>
    <property type="match status" value="1"/>
</dbReference>
<comment type="catalytic activity">
    <reaction evidence="3">
        <text>dTDP-4-dehydro-6-deoxy-alpha-D-glucose = dTDP-4-dehydro-beta-L-rhamnose</text>
        <dbReference type="Rhea" id="RHEA:16969"/>
        <dbReference type="ChEBI" id="CHEBI:57649"/>
        <dbReference type="ChEBI" id="CHEBI:62830"/>
        <dbReference type="EC" id="5.1.3.13"/>
    </reaction>
</comment>
<dbReference type="PANTHER" id="PTHR21047:SF2">
    <property type="entry name" value="THYMIDINE DIPHOSPHO-4-KETO-RHAMNOSE 3,5-EPIMERASE"/>
    <property type="match status" value="1"/>
</dbReference>
<sequence length="178" mass="20055">MKFTELSLPGVYVIDIQPHADSRGWFARTWDEGEFAAQGLVAQLSQCSISFNAKRGTIRGMHFQEAPHEETKIVSCLAGSILDVVIDLRKTSDAYGKHIAVELSVNTHTMLYIPRGCAHGFQTLEDDTTVQYQISDPYVPQAARGIRWNDEAFGIQWPLPVSVISERDNTYSNFYDNR</sequence>
<evidence type="ECO:0000256" key="1">
    <source>
        <dbReference type="PIRSR" id="PIRSR600888-1"/>
    </source>
</evidence>
<comment type="function">
    <text evidence="3">Catalyzes the epimerization of the C3' and C5'positions of dTDP-6-deoxy-D-xylo-4-hexulose, forming dTDP-6-deoxy-L-lyxo-4-hexulose.</text>
</comment>
<comment type="subunit">
    <text evidence="3">Homodimer.</text>
</comment>
<comment type="pathway">
    <text evidence="3">Carbohydrate biosynthesis; dTDP-L-rhamnose biosynthesis.</text>
</comment>
<dbReference type="AlphaFoldDB" id="A0A1F6BXG6"/>
<comment type="caution">
    <text evidence="4">The sequence shown here is derived from an EMBL/GenBank/DDBJ whole genome shotgun (WGS) entry which is preliminary data.</text>
</comment>
<gene>
    <name evidence="4" type="ORF">A2837_00240</name>
</gene>
<reference evidence="4 5" key="1">
    <citation type="journal article" date="2016" name="Nat. Commun.">
        <title>Thousands of microbial genomes shed light on interconnected biogeochemical processes in an aquifer system.</title>
        <authorList>
            <person name="Anantharaman K."/>
            <person name="Brown C.T."/>
            <person name="Hug L.A."/>
            <person name="Sharon I."/>
            <person name="Castelle C.J."/>
            <person name="Probst A.J."/>
            <person name="Thomas B.C."/>
            <person name="Singh A."/>
            <person name="Wilkins M.J."/>
            <person name="Karaoz U."/>
            <person name="Brodie E.L."/>
            <person name="Williams K.H."/>
            <person name="Hubbard S.S."/>
            <person name="Banfield J.F."/>
        </authorList>
    </citation>
    <scope>NUCLEOTIDE SEQUENCE [LARGE SCALE GENOMIC DNA]</scope>
</reference>
<dbReference type="CDD" id="cd00438">
    <property type="entry name" value="cupin_RmlC"/>
    <property type="match status" value="1"/>
</dbReference>
<dbReference type="Proteomes" id="UP000176322">
    <property type="component" value="Unassembled WGS sequence"/>
</dbReference>
<dbReference type="EMBL" id="MFKO01000004">
    <property type="protein sequence ID" value="OGG41655.1"/>
    <property type="molecule type" value="Genomic_DNA"/>
</dbReference>
<dbReference type="EC" id="5.1.3.13" evidence="3"/>
<dbReference type="Pfam" id="PF00908">
    <property type="entry name" value="dTDP_sugar_isom"/>
    <property type="match status" value="1"/>
</dbReference>
<dbReference type="GO" id="GO:0008830">
    <property type="term" value="F:dTDP-4-dehydrorhamnose 3,5-epimerase activity"/>
    <property type="evidence" value="ECO:0007669"/>
    <property type="project" value="UniProtKB-UniRule"/>
</dbReference>
<dbReference type="InterPro" id="IPR000888">
    <property type="entry name" value="RmlC-like"/>
</dbReference>
<dbReference type="GO" id="GO:0019305">
    <property type="term" value="P:dTDP-rhamnose biosynthetic process"/>
    <property type="evidence" value="ECO:0007669"/>
    <property type="project" value="UniProtKB-UniRule"/>
</dbReference>
<evidence type="ECO:0000256" key="3">
    <source>
        <dbReference type="RuleBase" id="RU364069"/>
    </source>
</evidence>
<evidence type="ECO:0000256" key="2">
    <source>
        <dbReference type="PIRSR" id="PIRSR600888-3"/>
    </source>
</evidence>
<organism evidence="4 5">
    <name type="scientific">Candidatus Kaiserbacteria bacterium RIFCSPHIGHO2_01_FULL_46_22</name>
    <dbReference type="NCBI Taxonomy" id="1798475"/>
    <lineage>
        <taxon>Bacteria</taxon>
        <taxon>Candidatus Kaiseribacteriota</taxon>
    </lineage>
</organism>
<dbReference type="GO" id="GO:0005829">
    <property type="term" value="C:cytosol"/>
    <property type="evidence" value="ECO:0007669"/>
    <property type="project" value="TreeGrafter"/>
</dbReference>
<feature type="site" description="Participates in a stacking interaction with the thymidine ring of dTDP-4-oxo-6-deoxyglucose" evidence="2">
    <location>
        <position position="138"/>
    </location>
</feature>
<keyword evidence="3" id="KW-0413">Isomerase</keyword>
<accession>A0A1F6BXG6</accession>
<name>A0A1F6BXG6_9BACT</name>
<comment type="similarity">
    <text evidence="3">Belongs to the dTDP-4-dehydrorhamnose 3,5-epimerase family.</text>
</comment>
<dbReference type="Gene3D" id="2.60.120.10">
    <property type="entry name" value="Jelly Rolls"/>
    <property type="match status" value="1"/>
</dbReference>
<proteinExistence type="inferred from homology"/>
<dbReference type="UniPathway" id="UPA00124"/>
<dbReference type="InterPro" id="IPR011051">
    <property type="entry name" value="RmlC_Cupin_sf"/>
</dbReference>
<dbReference type="GO" id="GO:0000271">
    <property type="term" value="P:polysaccharide biosynthetic process"/>
    <property type="evidence" value="ECO:0007669"/>
    <property type="project" value="TreeGrafter"/>
</dbReference>
<dbReference type="PANTHER" id="PTHR21047">
    <property type="entry name" value="DTDP-6-DEOXY-D-GLUCOSE-3,5 EPIMERASE"/>
    <property type="match status" value="1"/>
</dbReference>
<protein>
    <recommendedName>
        <fullName evidence="3">dTDP-4-dehydrorhamnose 3,5-epimerase</fullName>
        <ecNumber evidence="3">5.1.3.13</ecNumber>
    </recommendedName>
    <alternativeName>
        <fullName evidence="3">Thymidine diphospho-4-keto-rhamnose 3,5-epimerase</fullName>
    </alternativeName>
</protein>
<evidence type="ECO:0000313" key="4">
    <source>
        <dbReference type="EMBL" id="OGG41655.1"/>
    </source>
</evidence>